<comment type="subcellular location">
    <subcellularLocation>
        <location evidence="1">Cell inner membrane</location>
        <topology evidence="1">Multi-pass membrane protein</topology>
    </subcellularLocation>
</comment>
<evidence type="ECO:0000256" key="8">
    <source>
        <dbReference type="SAM" id="Phobius"/>
    </source>
</evidence>
<feature type="transmembrane region" description="Helical" evidence="8">
    <location>
        <begin position="177"/>
        <end position="198"/>
    </location>
</feature>
<evidence type="ECO:0000256" key="5">
    <source>
        <dbReference type="ARBA" id="ARBA00022692"/>
    </source>
</evidence>
<dbReference type="FunFam" id="1.20.81.30:FF:000001">
    <property type="entry name" value="Type II secretion system protein F"/>
    <property type="match status" value="2"/>
</dbReference>
<dbReference type="Proteomes" id="UP000663722">
    <property type="component" value="Chromosome"/>
</dbReference>
<dbReference type="PANTHER" id="PTHR30012">
    <property type="entry name" value="GENERAL SECRETION PATHWAY PROTEIN"/>
    <property type="match status" value="1"/>
</dbReference>
<accession>A0A975BJ63</accession>
<dbReference type="RefSeq" id="WP_207682226.1">
    <property type="nucleotide sequence ID" value="NZ_CP061800.1"/>
</dbReference>
<dbReference type="EMBL" id="CP061800">
    <property type="protein sequence ID" value="QTA86704.1"/>
    <property type="molecule type" value="Genomic_DNA"/>
</dbReference>
<dbReference type="PANTHER" id="PTHR30012:SF0">
    <property type="entry name" value="TYPE II SECRETION SYSTEM PROTEIN F-RELATED"/>
    <property type="match status" value="1"/>
</dbReference>
<keyword evidence="11" id="KW-1185">Reference proteome</keyword>
<dbReference type="GO" id="GO:0005886">
    <property type="term" value="C:plasma membrane"/>
    <property type="evidence" value="ECO:0007669"/>
    <property type="project" value="UniProtKB-SubCell"/>
</dbReference>
<keyword evidence="5 8" id="KW-0812">Transmembrane</keyword>
<dbReference type="InterPro" id="IPR003004">
    <property type="entry name" value="GspF/PilC"/>
</dbReference>
<evidence type="ECO:0000256" key="6">
    <source>
        <dbReference type="ARBA" id="ARBA00022989"/>
    </source>
</evidence>
<evidence type="ECO:0000313" key="10">
    <source>
        <dbReference type="EMBL" id="QTA86704.1"/>
    </source>
</evidence>
<keyword evidence="7 8" id="KW-0472">Membrane</keyword>
<dbReference type="Gene3D" id="1.20.81.30">
    <property type="entry name" value="Type II secretion system (T2SS), domain F"/>
    <property type="match status" value="2"/>
</dbReference>
<evidence type="ECO:0000313" key="11">
    <source>
        <dbReference type="Proteomes" id="UP000663722"/>
    </source>
</evidence>
<name>A0A975BJ63_9BACT</name>
<dbReference type="AlphaFoldDB" id="A0A975BJ63"/>
<keyword evidence="3" id="KW-1003">Cell membrane</keyword>
<keyword evidence="6 8" id="KW-1133">Transmembrane helix</keyword>
<comment type="similarity">
    <text evidence="2">Belongs to the GSP F family.</text>
</comment>
<evidence type="ECO:0000256" key="1">
    <source>
        <dbReference type="ARBA" id="ARBA00004429"/>
    </source>
</evidence>
<feature type="domain" description="Type II secretion system protein GspF" evidence="9">
    <location>
        <begin position="280"/>
        <end position="402"/>
    </location>
</feature>
<dbReference type="KEGG" id="dmm:dnm_027280"/>
<sequence>MPKFSYQAIDETGNKISGLLEAESAEMASNVLAARGHIPSKVKKIKEDKSGAKSSETGQWTIGEKLVQIKAWELILFTKQFRTMIRAGVPMLNLLQVMENQTENRKLKKVVGFMSRDIQDGLSLNGAFRKHPKIFSPLYCSVVQAGEASGELPKVLDRLTYIMEHEHKIKSDIKAALQYPVIVSIFLGIAFFVMLTFVIPTYVNIFVRAGIALPLPTQICILMYEFLSGYWYFILIGVVAGGAMLISFIRTEPGKYARDFSLMKTPVLGLLFIKATMSRFASIFAILQSSGVPILDSMTILSGTIGNAAVSREFNRIREKIETGSTISAPLKSAKYFTPMVVNMVAIGEESGNLDEMLNEITEHYDTEVEYAMKRISELIAPFMTVGMAAVVGFFALAIFLPMWDMTRMVK</sequence>
<proteinExistence type="inferred from homology"/>
<dbReference type="InterPro" id="IPR042094">
    <property type="entry name" value="T2SS_GspF_sf"/>
</dbReference>
<keyword evidence="4" id="KW-0997">Cell inner membrane</keyword>
<feature type="transmembrane region" description="Helical" evidence="8">
    <location>
        <begin position="230"/>
        <end position="248"/>
    </location>
</feature>
<organism evidence="10 11">
    <name type="scientific">Desulfonema magnum</name>
    <dbReference type="NCBI Taxonomy" id="45655"/>
    <lineage>
        <taxon>Bacteria</taxon>
        <taxon>Pseudomonadati</taxon>
        <taxon>Thermodesulfobacteriota</taxon>
        <taxon>Desulfobacteria</taxon>
        <taxon>Desulfobacterales</taxon>
        <taxon>Desulfococcaceae</taxon>
        <taxon>Desulfonema</taxon>
    </lineage>
</organism>
<dbReference type="PRINTS" id="PR00812">
    <property type="entry name" value="BCTERIALGSPF"/>
</dbReference>
<evidence type="ECO:0000256" key="4">
    <source>
        <dbReference type="ARBA" id="ARBA00022519"/>
    </source>
</evidence>
<dbReference type="Pfam" id="PF00482">
    <property type="entry name" value="T2SSF"/>
    <property type="match status" value="2"/>
</dbReference>
<protein>
    <submittedName>
        <fullName evidence="10">General secretion pathway protein, GspF-like</fullName>
    </submittedName>
</protein>
<evidence type="ECO:0000256" key="2">
    <source>
        <dbReference type="ARBA" id="ARBA00005745"/>
    </source>
</evidence>
<gene>
    <name evidence="10" type="ORF">dnm_027280</name>
</gene>
<dbReference type="InterPro" id="IPR018076">
    <property type="entry name" value="T2SS_GspF_dom"/>
</dbReference>
<feature type="domain" description="Type II secretion system protein GspF" evidence="9">
    <location>
        <begin position="77"/>
        <end position="200"/>
    </location>
</feature>
<evidence type="ECO:0000259" key="9">
    <source>
        <dbReference type="Pfam" id="PF00482"/>
    </source>
</evidence>
<feature type="transmembrane region" description="Helical" evidence="8">
    <location>
        <begin position="379"/>
        <end position="401"/>
    </location>
</feature>
<reference evidence="10" key="1">
    <citation type="journal article" date="2021" name="Microb. Physiol.">
        <title>Proteogenomic Insights into the Physiology of Marine, Sulfate-Reducing, Filamentous Desulfonema limicola and Desulfonema magnum.</title>
        <authorList>
            <person name="Schnaars V."/>
            <person name="Wohlbrand L."/>
            <person name="Scheve S."/>
            <person name="Hinrichs C."/>
            <person name="Reinhardt R."/>
            <person name="Rabus R."/>
        </authorList>
    </citation>
    <scope>NUCLEOTIDE SEQUENCE</scope>
    <source>
        <strain evidence="10">4be13</strain>
    </source>
</reference>
<evidence type="ECO:0000256" key="7">
    <source>
        <dbReference type="ARBA" id="ARBA00023136"/>
    </source>
</evidence>
<evidence type="ECO:0000256" key="3">
    <source>
        <dbReference type="ARBA" id="ARBA00022475"/>
    </source>
</evidence>